<comment type="similarity">
    <text evidence="1">Belongs to the CFA/CMAS family.</text>
</comment>
<accession>A0A3S3MBK8</accession>
<dbReference type="EMBL" id="QPKB01000003">
    <property type="protein sequence ID" value="RWR80552.1"/>
    <property type="molecule type" value="Genomic_DNA"/>
</dbReference>
<protein>
    <submittedName>
        <fullName evidence="4">Mycolic acid cyclopropane synthase</fullName>
    </submittedName>
</protein>
<dbReference type="Proteomes" id="UP000283530">
    <property type="component" value="Unassembled WGS sequence"/>
</dbReference>
<keyword evidence="3" id="KW-0949">S-adenosyl-L-methionine</keyword>
<dbReference type="PANTHER" id="PTHR43832:SF1">
    <property type="entry name" value="S-ADENOSYL-L-METHIONINE-DEPENDENT METHYLTRANSFERASES SUPERFAMILY PROTEIN"/>
    <property type="match status" value="1"/>
</dbReference>
<dbReference type="AlphaFoldDB" id="A0A3S3MBK8"/>
<dbReference type="Pfam" id="PF02353">
    <property type="entry name" value="CMAS"/>
    <property type="match status" value="2"/>
</dbReference>
<sequence>MAEDSSKQTKKKAEVVELLKRFEEGSVPDEEIRRLMRIQLERRLQWGYKPTYQQQLQQNLNLMGIATESAELHSQLYEVAISFLKLILGKKLKQRDESTTLDEAEIAMLDLYCERARIKDGQSVLDLGCGHGPLTLHIAQKYRNCHVTGITNSIEQKDYIEKQCKLLQLSNVEIVLANIVSHEMEATFDRIMVVALFEQMKNYELLLKKISNWMARDGLLFVEHLCHKIFAYLYEPIDEDDWYTEFVFPAGTFIMPSASFLLYFQDDVSVMDHWILSGKHFMRTMDGYLNNLNANMDAVKEIAESFTRSKEDVVKFINYWRGLCILASAMAEDSSKQTKKAEVVKLLKRFEEGSVADEEIRRLVRIQLERRLQWGYKPTHHQQLQQNLNLMDIATETDSLDSFQVYEVPISFLKLMIGNKLKESCCYFRDESTTLDEAEMAMLDLYCERAQIKDGQSVLDLGCGQGALTLHIAQKYKNCRVTGITNSSLQKDYIEEQCEILQLSNVEVVLADIAKLEMDVTFDRIMVIEFFEHMKNYELLLKKISKWMMHDGLLFVDHLCHKTFAYQYEPIDEDDWYTVYSFPVGTYLMPSASLFLYFQDDVSVMDHWTLSGKHFARSMEIFLNNLDTNVDAAKEMAESFTGSKEAAMKLINFWRVFLINASEQGAYNDGEEWMVSHIIFKRK</sequence>
<gene>
    <name evidence="4" type="ORF">CKAN_00919700</name>
</gene>
<dbReference type="OrthoDB" id="506498at2759"/>
<dbReference type="PANTHER" id="PTHR43832">
    <property type="match status" value="1"/>
</dbReference>
<dbReference type="FunFam" id="3.40.50.150:FF:000554">
    <property type="entry name" value="Cation-transporting ATPase"/>
    <property type="match status" value="2"/>
</dbReference>
<dbReference type="GO" id="GO:0008168">
    <property type="term" value="F:methyltransferase activity"/>
    <property type="evidence" value="ECO:0007669"/>
    <property type="project" value="UniProtKB-KW"/>
</dbReference>
<evidence type="ECO:0000313" key="4">
    <source>
        <dbReference type="EMBL" id="RWR80552.1"/>
    </source>
</evidence>
<name>A0A3S3MBK8_9MAGN</name>
<evidence type="ECO:0000256" key="2">
    <source>
        <dbReference type="ARBA" id="ARBA00022603"/>
    </source>
</evidence>
<evidence type="ECO:0000256" key="3">
    <source>
        <dbReference type="ARBA" id="ARBA00022691"/>
    </source>
</evidence>
<dbReference type="GO" id="GO:0032259">
    <property type="term" value="P:methylation"/>
    <property type="evidence" value="ECO:0007669"/>
    <property type="project" value="UniProtKB-KW"/>
</dbReference>
<keyword evidence="2" id="KW-0808">Transferase</keyword>
<dbReference type="CDD" id="cd02440">
    <property type="entry name" value="AdoMet_MTases"/>
    <property type="match status" value="2"/>
</dbReference>
<evidence type="ECO:0000256" key="1">
    <source>
        <dbReference type="ARBA" id="ARBA00010815"/>
    </source>
</evidence>
<dbReference type="InterPro" id="IPR029063">
    <property type="entry name" value="SAM-dependent_MTases_sf"/>
</dbReference>
<evidence type="ECO:0000313" key="5">
    <source>
        <dbReference type="Proteomes" id="UP000283530"/>
    </source>
</evidence>
<organism evidence="4 5">
    <name type="scientific">Cinnamomum micranthum f. kanehirae</name>
    <dbReference type="NCBI Taxonomy" id="337451"/>
    <lineage>
        <taxon>Eukaryota</taxon>
        <taxon>Viridiplantae</taxon>
        <taxon>Streptophyta</taxon>
        <taxon>Embryophyta</taxon>
        <taxon>Tracheophyta</taxon>
        <taxon>Spermatophyta</taxon>
        <taxon>Magnoliopsida</taxon>
        <taxon>Magnoliidae</taxon>
        <taxon>Laurales</taxon>
        <taxon>Lauraceae</taxon>
        <taxon>Cinnamomum</taxon>
    </lineage>
</organism>
<keyword evidence="5" id="KW-1185">Reference proteome</keyword>
<proteinExistence type="inferred from homology"/>
<keyword evidence="2" id="KW-0489">Methyltransferase</keyword>
<reference evidence="4 5" key="1">
    <citation type="journal article" date="2019" name="Nat. Plants">
        <title>Stout camphor tree genome fills gaps in understanding of flowering plant genome evolution.</title>
        <authorList>
            <person name="Chaw S.M."/>
            <person name="Liu Y.C."/>
            <person name="Wu Y.W."/>
            <person name="Wang H.Y."/>
            <person name="Lin C.I."/>
            <person name="Wu C.S."/>
            <person name="Ke H.M."/>
            <person name="Chang L.Y."/>
            <person name="Hsu C.Y."/>
            <person name="Yang H.T."/>
            <person name="Sudianto E."/>
            <person name="Hsu M.H."/>
            <person name="Wu K.P."/>
            <person name="Wang L.N."/>
            <person name="Leebens-Mack J.H."/>
            <person name="Tsai I.J."/>
        </authorList>
    </citation>
    <scope>NUCLEOTIDE SEQUENCE [LARGE SCALE GENOMIC DNA]</scope>
    <source>
        <strain evidence="5">cv. Chaw 1501</strain>
        <tissue evidence="4">Young leaves</tissue>
    </source>
</reference>
<dbReference type="Gene3D" id="3.40.50.150">
    <property type="entry name" value="Vaccinia Virus protein VP39"/>
    <property type="match status" value="2"/>
</dbReference>
<comment type="caution">
    <text evidence="4">The sequence shown here is derived from an EMBL/GenBank/DDBJ whole genome shotgun (WGS) entry which is preliminary data.</text>
</comment>
<dbReference type="SUPFAM" id="SSF53335">
    <property type="entry name" value="S-adenosyl-L-methionine-dependent methyltransferases"/>
    <property type="match status" value="2"/>
</dbReference>